<evidence type="ECO:0000313" key="1">
    <source>
        <dbReference type="EMBL" id="GAH30228.1"/>
    </source>
</evidence>
<feature type="non-terminal residue" evidence="1">
    <location>
        <position position="1"/>
    </location>
</feature>
<comment type="caution">
    <text evidence="1">The sequence shown here is derived from an EMBL/GenBank/DDBJ whole genome shotgun (WGS) entry which is preliminary data.</text>
</comment>
<name>X1GB19_9ZZZZ</name>
<protein>
    <submittedName>
        <fullName evidence="1">Uncharacterized protein</fullName>
    </submittedName>
</protein>
<accession>X1GB19</accession>
<sequence length="35" mass="4364">PKKVKKEDVEFKKGFKEIHYCFQSPDKAYEYMKFF</sequence>
<proteinExistence type="predicted"/>
<dbReference type="EMBL" id="BARU01002642">
    <property type="protein sequence ID" value="GAH30228.1"/>
    <property type="molecule type" value="Genomic_DNA"/>
</dbReference>
<dbReference type="AlphaFoldDB" id="X1GB19"/>
<reference evidence="1" key="1">
    <citation type="journal article" date="2014" name="Front. Microbiol.">
        <title>High frequency of phylogenetically diverse reductive dehalogenase-homologous genes in deep subseafloor sedimentary metagenomes.</title>
        <authorList>
            <person name="Kawai M."/>
            <person name="Futagami T."/>
            <person name="Toyoda A."/>
            <person name="Takaki Y."/>
            <person name="Nishi S."/>
            <person name="Hori S."/>
            <person name="Arai W."/>
            <person name="Tsubouchi T."/>
            <person name="Morono Y."/>
            <person name="Uchiyama I."/>
            <person name="Ito T."/>
            <person name="Fujiyama A."/>
            <person name="Inagaki F."/>
            <person name="Takami H."/>
        </authorList>
    </citation>
    <scope>NUCLEOTIDE SEQUENCE</scope>
    <source>
        <strain evidence="1">Expedition CK06-06</strain>
    </source>
</reference>
<gene>
    <name evidence="1" type="ORF">S03H2_06143</name>
</gene>
<organism evidence="1">
    <name type="scientific">marine sediment metagenome</name>
    <dbReference type="NCBI Taxonomy" id="412755"/>
    <lineage>
        <taxon>unclassified sequences</taxon>
        <taxon>metagenomes</taxon>
        <taxon>ecological metagenomes</taxon>
    </lineage>
</organism>